<comment type="caution">
    <text evidence="4">Lacks conserved residue(s) required for the propagation of feature annotation.</text>
</comment>
<dbReference type="GO" id="GO:0005829">
    <property type="term" value="C:cytosol"/>
    <property type="evidence" value="ECO:0007669"/>
    <property type="project" value="TreeGrafter"/>
</dbReference>
<dbReference type="InterPro" id="IPR017459">
    <property type="entry name" value="Glycosyl_Trfase_fam3_N_dom"/>
</dbReference>
<dbReference type="PANTHER" id="PTHR43285">
    <property type="entry name" value="ANTHRANILATE PHOSPHORIBOSYLTRANSFERASE"/>
    <property type="match status" value="1"/>
</dbReference>
<keyword evidence="4" id="KW-0460">Magnesium</keyword>
<comment type="subunit">
    <text evidence="4">Homodimer.</text>
</comment>
<keyword evidence="4" id="KW-0028">Amino-acid biosynthesis</keyword>
<accession>A0A511AYG8</accession>
<feature type="binding site" evidence="4">
    <location>
        <position position="96"/>
    </location>
    <ligand>
        <name>5-phospho-alpha-D-ribose 1-diphosphate</name>
        <dbReference type="ChEBI" id="CHEBI:58017"/>
    </ligand>
</feature>
<dbReference type="InterPro" id="IPR000312">
    <property type="entry name" value="Glycosyl_Trfase_fam3"/>
</dbReference>
<keyword evidence="3 4" id="KW-0822">Tryptophan biosynthesis</keyword>
<dbReference type="GO" id="GO:0000162">
    <property type="term" value="P:L-tryptophan biosynthetic process"/>
    <property type="evidence" value="ECO:0007669"/>
    <property type="project" value="UniProtKB-UniRule"/>
</dbReference>
<dbReference type="SUPFAM" id="SSF52418">
    <property type="entry name" value="Nucleoside phosphorylase/phosphoribosyltransferase catalytic domain"/>
    <property type="match status" value="1"/>
</dbReference>
<feature type="binding site" evidence="4">
    <location>
        <position position="237"/>
    </location>
    <ligand>
        <name>Mg(2+)</name>
        <dbReference type="ChEBI" id="CHEBI:18420"/>
        <label>2</label>
    </ligand>
</feature>
<feature type="binding site" evidence="4">
    <location>
        <position position="174"/>
    </location>
    <ligand>
        <name>anthranilate</name>
        <dbReference type="ChEBI" id="CHEBI:16567"/>
        <label>2</label>
    </ligand>
</feature>
<feature type="binding site" evidence="4">
    <location>
        <position position="88"/>
    </location>
    <ligand>
        <name>5-phospho-alpha-D-ribose 1-diphosphate</name>
        <dbReference type="ChEBI" id="CHEBI:58017"/>
    </ligand>
</feature>
<name>A0A511AYG8_9PROT</name>
<feature type="binding site" evidence="4">
    <location>
        <position position="128"/>
    </location>
    <ligand>
        <name>5-phospho-alpha-D-ribose 1-diphosphate</name>
        <dbReference type="ChEBI" id="CHEBI:58017"/>
    </ligand>
</feature>
<evidence type="ECO:0000256" key="3">
    <source>
        <dbReference type="ARBA" id="ARBA00022822"/>
    </source>
</evidence>
<sequence length="367" mass="38281">MSVFTQEPAFSDILKKAASGQSLSSMEAENAFNIIMEGGAEPVPLAAFLTALHMRGETPDELEGAVRAVRAHMTVLPAAPSESIDVCGTGGDGLGTLNVSTAVAFVLAGLGVPVAKHGNRALSSQSGATDVLEKLGILPIEDLQKQANSLQSNALAFLAAPLHHPAMRHAGPVRKALGFRTIFNLLGPLCNPAQVKRQLVGVFDQSWCEPVSQTLGRLGAECAWAVHGETDEGGSDELTLAGSATVVAWEYGKTLHFTVSPEMAGFPVSPISSIRGGDAEHNSHKLRALLEGEKGSYRDTVLLNAAAALHVAGRGNILETGKICPNSLKKNVALAARSLDDGHALRALQNASMSPTLYTASKNTGLS</sequence>
<dbReference type="AlphaFoldDB" id="A0A511AYG8"/>
<gene>
    <name evidence="4 7" type="primary">trpD</name>
    <name evidence="7" type="ORF">GWA01_10240</name>
</gene>
<evidence type="ECO:0000256" key="1">
    <source>
        <dbReference type="ARBA" id="ARBA00022676"/>
    </source>
</evidence>
<evidence type="ECO:0000256" key="2">
    <source>
        <dbReference type="ARBA" id="ARBA00022679"/>
    </source>
</evidence>
<evidence type="ECO:0000259" key="6">
    <source>
        <dbReference type="Pfam" id="PF02885"/>
    </source>
</evidence>
<dbReference type="PANTHER" id="PTHR43285:SF2">
    <property type="entry name" value="ANTHRANILATE PHOSPHORIBOSYLTRANSFERASE"/>
    <property type="match status" value="1"/>
</dbReference>
<dbReference type="HAMAP" id="MF_00211">
    <property type="entry name" value="TrpD"/>
    <property type="match status" value="1"/>
</dbReference>
<evidence type="ECO:0000313" key="7">
    <source>
        <dbReference type="EMBL" id="GEK93254.1"/>
    </source>
</evidence>
<protein>
    <recommendedName>
        <fullName evidence="4">Anthranilate phosphoribosyltransferase</fullName>
        <ecNumber evidence="4">2.4.2.18</ecNumber>
    </recommendedName>
</protein>
<feature type="binding site" evidence="4">
    <location>
        <begin position="91"/>
        <end position="92"/>
    </location>
    <ligand>
        <name>5-phospho-alpha-D-ribose 1-diphosphate</name>
        <dbReference type="ChEBI" id="CHEBI:58017"/>
    </ligand>
</feature>
<dbReference type="Pfam" id="PF00591">
    <property type="entry name" value="Glycos_transf_3"/>
    <property type="match status" value="1"/>
</dbReference>
<dbReference type="RefSeq" id="WP_146794639.1">
    <property type="nucleotide sequence ID" value="NZ_BARC01000011.1"/>
</dbReference>
<comment type="caution">
    <text evidence="7">The sequence shown here is derived from an EMBL/GenBank/DDBJ whole genome shotgun (WGS) entry which is preliminary data.</text>
</comment>
<proteinExistence type="inferred from homology"/>
<comment type="function">
    <text evidence="4">Catalyzes the transfer of the phosphoribosyl group of 5-phosphorylribose-1-pyrophosphate (PRPP) to anthranilate to yield N-(5'-phosphoribosyl)-anthranilate (PRA).</text>
</comment>
<dbReference type="GO" id="GO:0004048">
    <property type="term" value="F:anthranilate phosphoribosyltransferase activity"/>
    <property type="evidence" value="ECO:0007669"/>
    <property type="project" value="UniProtKB-UniRule"/>
</dbReference>
<keyword evidence="4" id="KW-0057">Aromatic amino acid biosynthesis</keyword>
<feature type="binding site" evidence="4">
    <location>
        <begin position="98"/>
        <end position="101"/>
    </location>
    <ligand>
        <name>5-phospho-alpha-D-ribose 1-diphosphate</name>
        <dbReference type="ChEBI" id="CHEBI:58017"/>
    </ligand>
</feature>
<dbReference type="Gene3D" id="3.40.1030.10">
    <property type="entry name" value="Nucleoside phosphorylase/phosphoribosyltransferase catalytic domain"/>
    <property type="match status" value="1"/>
</dbReference>
<feature type="binding site" evidence="4">
    <location>
        <position position="236"/>
    </location>
    <ligand>
        <name>Mg(2+)</name>
        <dbReference type="ChEBI" id="CHEBI:18420"/>
        <label>2</label>
    </ligand>
</feature>
<comment type="similarity">
    <text evidence="4">Belongs to the anthranilate phosphoribosyltransferase family.</text>
</comment>
<feature type="binding site" evidence="4">
    <location>
        <begin position="116"/>
        <end position="124"/>
    </location>
    <ligand>
        <name>5-phospho-alpha-D-ribose 1-diphosphate</name>
        <dbReference type="ChEBI" id="CHEBI:58017"/>
    </ligand>
</feature>
<dbReference type="Proteomes" id="UP000321230">
    <property type="component" value="Unassembled WGS sequence"/>
</dbReference>
<dbReference type="EMBL" id="BJUZ01000001">
    <property type="protein sequence ID" value="GEK93254.1"/>
    <property type="molecule type" value="Genomic_DNA"/>
</dbReference>
<reference evidence="7 8" key="1">
    <citation type="submission" date="2019-07" db="EMBL/GenBank/DDBJ databases">
        <title>Whole genome shotgun sequence of Gluconobacter wancherniae NBRC 103581.</title>
        <authorList>
            <person name="Hosoyama A."/>
            <person name="Uohara A."/>
            <person name="Ohji S."/>
            <person name="Ichikawa N."/>
        </authorList>
    </citation>
    <scope>NUCLEOTIDE SEQUENCE [LARGE SCALE GENOMIC DNA]</scope>
    <source>
        <strain evidence="7 8">NBRC 103581</strain>
    </source>
</reference>
<keyword evidence="8" id="KW-1185">Reference proteome</keyword>
<comment type="catalytic activity">
    <reaction evidence="4">
        <text>N-(5-phospho-beta-D-ribosyl)anthranilate + diphosphate = 5-phospho-alpha-D-ribose 1-diphosphate + anthranilate</text>
        <dbReference type="Rhea" id="RHEA:11768"/>
        <dbReference type="ChEBI" id="CHEBI:16567"/>
        <dbReference type="ChEBI" id="CHEBI:18277"/>
        <dbReference type="ChEBI" id="CHEBI:33019"/>
        <dbReference type="ChEBI" id="CHEBI:58017"/>
        <dbReference type="EC" id="2.4.2.18"/>
    </reaction>
</comment>
<dbReference type="Gene3D" id="1.20.970.10">
    <property type="entry name" value="Transferase, Pyrimidine Nucleoside Phosphorylase, Chain C"/>
    <property type="match status" value="1"/>
</dbReference>
<comment type="cofactor">
    <cofactor evidence="4">
        <name>Mg(2+)</name>
        <dbReference type="ChEBI" id="CHEBI:18420"/>
    </cofactor>
    <text evidence="4">Binds 2 magnesium ions per monomer.</text>
</comment>
<evidence type="ECO:0000313" key="8">
    <source>
        <dbReference type="Proteomes" id="UP000321230"/>
    </source>
</evidence>
<dbReference type="SUPFAM" id="SSF47648">
    <property type="entry name" value="Nucleoside phosphorylase/phosphoribosyltransferase N-terminal domain"/>
    <property type="match status" value="1"/>
</dbReference>
<keyword evidence="4" id="KW-0479">Metal-binding</keyword>
<evidence type="ECO:0000259" key="5">
    <source>
        <dbReference type="Pfam" id="PF00591"/>
    </source>
</evidence>
<keyword evidence="1 4" id="KW-0328">Glycosyltransferase</keyword>
<feature type="binding site" evidence="4">
    <location>
        <position position="88"/>
    </location>
    <ligand>
        <name>anthranilate</name>
        <dbReference type="ChEBI" id="CHEBI:16567"/>
        <label>1</label>
    </ligand>
</feature>
<evidence type="ECO:0000256" key="4">
    <source>
        <dbReference type="HAMAP-Rule" id="MF_00211"/>
    </source>
</evidence>
<comment type="pathway">
    <text evidence="4">Amino-acid biosynthesis; L-tryptophan biosynthesis; L-tryptophan from chorismate: step 2/5.</text>
</comment>
<dbReference type="GO" id="GO:0000287">
    <property type="term" value="F:magnesium ion binding"/>
    <property type="evidence" value="ECO:0007669"/>
    <property type="project" value="UniProtKB-UniRule"/>
</dbReference>
<dbReference type="NCBIfam" id="TIGR01245">
    <property type="entry name" value="trpD"/>
    <property type="match status" value="1"/>
</dbReference>
<feature type="domain" description="Glycosyl transferase family 3" evidence="5">
    <location>
        <begin position="83"/>
        <end position="345"/>
    </location>
</feature>
<dbReference type="InterPro" id="IPR036320">
    <property type="entry name" value="Glycosyl_Trfase_fam3_N_dom_sf"/>
</dbReference>
<dbReference type="InterPro" id="IPR005940">
    <property type="entry name" value="Anthranilate_Pribosyl_Tfrase"/>
</dbReference>
<feature type="domain" description="Glycosyl transferase family 3 N-terminal" evidence="6">
    <location>
        <begin position="12"/>
        <end position="73"/>
    </location>
</feature>
<organism evidence="7 8">
    <name type="scientific">Gluconobacter wancherniae NBRC 103581</name>
    <dbReference type="NCBI Taxonomy" id="656744"/>
    <lineage>
        <taxon>Bacteria</taxon>
        <taxon>Pseudomonadati</taxon>
        <taxon>Pseudomonadota</taxon>
        <taxon>Alphaproteobacteria</taxon>
        <taxon>Acetobacterales</taxon>
        <taxon>Acetobacteraceae</taxon>
        <taxon>Gluconobacter</taxon>
    </lineage>
</organism>
<feature type="binding site" evidence="4">
    <location>
        <position position="119"/>
    </location>
    <ligand>
        <name>anthranilate</name>
        <dbReference type="ChEBI" id="CHEBI:16567"/>
        <label>1</label>
    </ligand>
</feature>
<dbReference type="EC" id="2.4.2.18" evidence="4"/>
<dbReference type="UniPathway" id="UPA00035">
    <property type="reaction ID" value="UER00041"/>
</dbReference>
<dbReference type="OrthoDB" id="9806430at2"/>
<dbReference type="Pfam" id="PF02885">
    <property type="entry name" value="Glycos_trans_3N"/>
    <property type="match status" value="1"/>
</dbReference>
<feature type="binding site" evidence="4">
    <location>
        <position position="100"/>
    </location>
    <ligand>
        <name>Mg(2+)</name>
        <dbReference type="ChEBI" id="CHEBI:18420"/>
        <label>1</label>
    </ligand>
</feature>
<dbReference type="InterPro" id="IPR035902">
    <property type="entry name" value="Nuc_phospho_transferase"/>
</dbReference>
<feature type="binding site" evidence="4">
    <location>
        <position position="237"/>
    </location>
    <ligand>
        <name>Mg(2+)</name>
        <dbReference type="ChEBI" id="CHEBI:18420"/>
        <label>1</label>
    </ligand>
</feature>
<keyword evidence="2 4" id="KW-0808">Transferase</keyword>